<dbReference type="Pfam" id="PF00899">
    <property type="entry name" value="ThiF"/>
    <property type="match status" value="1"/>
</dbReference>
<keyword evidence="3" id="KW-1185">Reference proteome</keyword>
<dbReference type="AlphaFoldDB" id="A0AAE9W9Z5"/>
<dbReference type="RefSeq" id="XP_056036558.1">
    <property type="nucleotide sequence ID" value="XM_056180638.1"/>
</dbReference>
<dbReference type="InterPro" id="IPR045886">
    <property type="entry name" value="ThiF/MoeB/HesA"/>
</dbReference>
<evidence type="ECO:0000313" key="2">
    <source>
        <dbReference type="EMBL" id="WBW72315.1"/>
    </source>
</evidence>
<dbReference type="InterPro" id="IPR000594">
    <property type="entry name" value="ThiF_NAD_FAD-bd"/>
</dbReference>
<reference evidence="2 3" key="1">
    <citation type="journal article" date="2023" name="G3 (Bethesda)">
        <title>A high-quality reference genome for the fission yeast Schizosaccharomyces osmophilus.</title>
        <authorList>
            <person name="Jia G.S."/>
            <person name="Zhang W.C."/>
            <person name="Liang Y."/>
            <person name="Liu X.H."/>
            <person name="Rhind N."/>
            <person name="Pidoux A."/>
            <person name="Brysch-Herzberg M."/>
            <person name="Du L.L."/>
        </authorList>
    </citation>
    <scope>NUCLEOTIDE SEQUENCE [LARGE SCALE GENOMIC DNA]</scope>
    <source>
        <strain evidence="2 3">CBS 15793</strain>
    </source>
</reference>
<feature type="domain" description="THIF-type NAD/FAD binding fold" evidence="1">
    <location>
        <begin position="14"/>
        <end position="301"/>
    </location>
</feature>
<dbReference type="GO" id="GO:0005737">
    <property type="term" value="C:cytoplasm"/>
    <property type="evidence" value="ECO:0007669"/>
    <property type="project" value="TreeGrafter"/>
</dbReference>
<dbReference type="GO" id="GO:0016887">
    <property type="term" value="F:ATP hydrolysis activity"/>
    <property type="evidence" value="ECO:0007669"/>
    <property type="project" value="UniProtKB-ARBA"/>
</dbReference>
<dbReference type="GO" id="GO:0019948">
    <property type="term" value="F:SUMO activating enzyme activity"/>
    <property type="evidence" value="ECO:0007669"/>
    <property type="project" value="TreeGrafter"/>
</dbReference>
<evidence type="ECO:0000259" key="1">
    <source>
        <dbReference type="Pfam" id="PF00899"/>
    </source>
</evidence>
<dbReference type="PANTHER" id="PTHR10953">
    <property type="entry name" value="UBIQUITIN-ACTIVATING ENZYME E1"/>
    <property type="match status" value="1"/>
</dbReference>
<dbReference type="InterPro" id="IPR035985">
    <property type="entry name" value="Ubiquitin-activating_enz"/>
</dbReference>
<name>A0AAE9W9Z5_9SCHI</name>
<dbReference type="PANTHER" id="PTHR10953:SF162">
    <property type="entry name" value="SUMO-ACTIVATING ENZYME SUBUNIT 1"/>
    <property type="match status" value="1"/>
</dbReference>
<dbReference type="EMBL" id="CP115611">
    <property type="protein sequence ID" value="WBW72315.1"/>
    <property type="molecule type" value="Genomic_DNA"/>
</dbReference>
<dbReference type="Gene3D" id="3.40.50.720">
    <property type="entry name" value="NAD(P)-binding Rossmann-like Domain"/>
    <property type="match status" value="1"/>
</dbReference>
<gene>
    <name evidence="2" type="primary">rad31</name>
    <name evidence="2" type="ORF">SOMG_01845</name>
</gene>
<accession>A0AAE9W9Z5</accession>
<dbReference type="CDD" id="cd01492">
    <property type="entry name" value="Aos1_SUMO"/>
    <property type="match status" value="1"/>
</dbReference>
<dbReference type="Proteomes" id="UP001212411">
    <property type="component" value="Chromosome 1"/>
</dbReference>
<dbReference type="GeneID" id="80875327"/>
<dbReference type="SUPFAM" id="SSF69572">
    <property type="entry name" value="Activating enzymes of the ubiquitin-like proteins"/>
    <property type="match status" value="1"/>
</dbReference>
<proteinExistence type="predicted"/>
<evidence type="ECO:0000313" key="3">
    <source>
        <dbReference type="Proteomes" id="UP001212411"/>
    </source>
</evidence>
<dbReference type="KEGG" id="som:SOMG_01845"/>
<protein>
    <submittedName>
        <fullName evidence="2">SUMO activating enzyme E1-type Rad31</fullName>
    </submittedName>
</protein>
<sequence>MEKNGMNPEEIALYDRQIRLWGFNTQQALKQSRVLLITASPLSNEIAKNLVLAGVGELCLQDTHSVEKQDLHDQFFLEESDIGKSKASSLINKLKDLNPLVKLSSLDTPIAELSESIISSFQMVIATQLQYNECCKVNTLCRSSQRPMYASSCYGLYGFAFADLIDHEFVIEKTVENTKVEQAMSTRQKPMQVAFDTALGSMLRPRLAKKVPAAYPALLSILKRNKSDPESIKKMCHEQQLDPNVILNQDFLNDFSQNSNFQWMPVISIIGGVVAQDALNSISKRQYPIDNFWIFDAETSSGPVYKL</sequence>
<organism evidence="2 3">
    <name type="scientific">Schizosaccharomyces osmophilus</name>
    <dbReference type="NCBI Taxonomy" id="2545709"/>
    <lineage>
        <taxon>Eukaryota</taxon>
        <taxon>Fungi</taxon>
        <taxon>Dikarya</taxon>
        <taxon>Ascomycota</taxon>
        <taxon>Taphrinomycotina</taxon>
        <taxon>Schizosaccharomycetes</taxon>
        <taxon>Schizosaccharomycetales</taxon>
        <taxon>Schizosaccharomycetaceae</taxon>
        <taxon>Schizosaccharomyces</taxon>
    </lineage>
</organism>
<dbReference type="GO" id="GO:0031510">
    <property type="term" value="C:SUMO activating enzyme complex"/>
    <property type="evidence" value="ECO:0007669"/>
    <property type="project" value="TreeGrafter"/>
</dbReference>
<dbReference type="GO" id="GO:0016925">
    <property type="term" value="P:protein sumoylation"/>
    <property type="evidence" value="ECO:0007669"/>
    <property type="project" value="TreeGrafter"/>
</dbReference>